<dbReference type="RefSeq" id="WP_184174330.1">
    <property type="nucleotide sequence ID" value="NZ_JACHGF010000003.1"/>
</dbReference>
<feature type="domain" description="PPIase cyclophilin-type" evidence="6">
    <location>
        <begin position="39"/>
        <end position="219"/>
    </location>
</feature>
<dbReference type="SUPFAM" id="SSF50891">
    <property type="entry name" value="Cyclophilin-like"/>
    <property type="match status" value="1"/>
</dbReference>
<dbReference type="EMBL" id="JACHGF010000003">
    <property type="protein sequence ID" value="MBB5284389.1"/>
    <property type="molecule type" value="Genomic_DNA"/>
</dbReference>
<dbReference type="GO" id="GO:0006457">
    <property type="term" value="P:protein folding"/>
    <property type="evidence" value="ECO:0007669"/>
    <property type="project" value="InterPro"/>
</dbReference>
<dbReference type="Pfam" id="PF00160">
    <property type="entry name" value="Pro_isomerase"/>
    <property type="match status" value="1"/>
</dbReference>
<dbReference type="Proteomes" id="UP000557307">
    <property type="component" value="Unassembled WGS sequence"/>
</dbReference>
<proteinExistence type="inferred from homology"/>
<evidence type="ECO:0000256" key="1">
    <source>
        <dbReference type="ARBA" id="ARBA00007365"/>
    </source>
</evidence>
<dbReference type="CDD" id="cd00317">
    <property type="entry name" value="cyclophilin"/>
    <property type="match status" value="1"/>
</dbReference>
<dbReference type="PROSITE" id="PS00170">
    <property type="entry name" value="CSA_PPIASE_1"/>
    <property type="match status" value="1"/>
</dbReference>
<protein>
    <recommendedName>
        <fullName evidence="2">peptidylprolyl isomerase</fullName>
        <ecNumber evidence="2">5.2.1.8</ecNumber>
    </recommendedName>
</protein>
<keyword evidence="5" id="KW-0732">Signal</keyword>
<dbReference type="Gene3D" id="2.40.100.10">
    <property type="entry name" value="Cyclophilin-like"/>
    <property type="match status" value="2"/>
</dbReference>
<dbReference type="PANTHER" id="PTHR45625:SF4">
    <property type="entry name" value="PEPTIDYLPROLYL ISOMERASE DOMAIN AND WD REPEAT-CONTAINING PROTEIN 1"/>
    <property type="match status" value="1"/>
</dbReference>
<feature type="signal peptide" evidence="5">
    <location>
        <begin position="1"/>
        <end position="22"/>
    </location>
</feature>
<comment type="caution">
    <text evidence="7">The sequence shown here is derived from an EMBL/GenBank/DDBJ whole genome shotgun (WGS) entry which is preliminary data.</text>
</comment>
<dbReference type="InterPro" id="IPR029000">
    <property type="entry name" value="Cyclophilin-like_dom_sf"/>
</dbReference>
<gene>
    <name evidence="7" type="ORF">HNQ92_002532</name>
</gene>
<sequence>MKKTLRKLLLGLCVLTTTASYAQKPSKKDYLVTIKTDYGTMRLVLFDQTPQHKANFVKLAREKFYDGLLFHRIIEDFMIQGGDPNSRNAQPGAMLGGGDVGYKIPAEFHPALFHRKGALAAARDNNPEKASSGCQFYLVDGRPLTGADLTRQLARATRKPTEAQQQVYQNLGGSPHLDGAYTVFGQVIDGLEVIDKIAAQPKDPRDRPEKDITMQVSVEQVRKKKITKKYNYAFL</sequence>
<evidence type="ECO:0000256" key="3">
    <source>
        <dbReference type="ARBA" id="ARBA00023110"/>
    </source>
</evidence>
<dbReference type="InterPro" id="IPR044666">
    <property type="entry name" value="Cyclophilin_A-like"/>
</dbReference>
<reference evidence="7 8" key="1">
    <citation type="submission" date="2020-08" db="EMBL/GenBank/DDBJ databases">
        <title>Genomic Encyclopedia of Type Strains, Phase IV (KMG-IV): sequencing the most valuable type-strain genomes for metagenomic binning, comparative biology and taxonomic classification.</title>
        <authorList>
            <person name="Goeker M."/>
        </authorList>
    </citation>
    <scope>NUCLEOTIDE SEQUENCE [LARGE SCALE GENOMIC DNA]</scope>
    <source>
        <strain evidence="7 8">DSM 105074</strain>
    </source>
</reference>
<dbReference type="EC" id="5.2.1.8" evidence="2"/>
<dbReference type="AlphaFoldDB" id="A0A840TXL6"/>
<evidence type="ECO:0000256" key="4">
    <source>
        <dbReference type="ARBA" id="ARBA00023235"/>
    </source>
</evidence>
<evidence type="ECO:0000313" key="7">
    <source>
        <dbReference type="EMBL" id="MBB5284389.1"/>
    </source>
</evidence>
<evidence type="ECO:0000256" key="5">
    <source>
        <dbReference type="SAM" id="SignalP"/>
    </source>
</evidence>
<dbReference type="PROSITE" id="PS50072">
    <property type="entry name" value="CSA_PPIASE_2"/>
    <property type="match status" value="1"/>
</dbReference>
<dbReference type="PANTHER" id="PTHR45625">
    <property type="entry name" value="PEPTIDYL-PROLYL CIS-TRANS ISOMERASE-RELATED"/>
    <property type="match status" value="1"/>
</dbReference>
<keyword evidence="3" id="KW-0697">Rotamase</keyword>
<accession>A0A840TXL6</accession>
<organism evidence="7 8">
    <name type="scientific">Rhabdobacter roseus</name>
    <dbReference type="NCBI Taxonomy" id="1655419"/>
    <lineage>
        <taxon>Bacteria</taxon>
        <taxon>Pseudomonadati</taxon>
        <taxon>Bacteroidota</taxon>
        <taxon>Cytophagia</taxon>
        <taxon>Cytophagales</taxon>
        <taxon>Cytophagaceae</taxon>
        <taxon>Rhabdobacter</taxon>
    </lineage>
</organism>
<name>A0A840TXL6_9BACT</name>
<evidence type="ECO:0000256" key="2">
    <source>
        <dbReference type="ARBA" id="ARBA00013194"/>
    </source>
</evidence>
<comment type="similarity">
    <text evidence="1">Belongs to the cyclophilin-type PPIase family.</text>
</comment>
<keyword evidence="4 7" id="KW-0413">Isomerase</keyword>
<keyword evidence="8" id="KW-1185">Reference proteome</keyword>
<dbReference type="GO" id="GO:0003755">
    <property type="term" value="F:peptidyl-prolyl cis-trans isomerase activity"/>
    <property type="evidence" value="ECO:0007669"/>
    <property type="project" value="UniProtKB-KW"/>
</dbReference>
<dbReference type="InterPro" id="IPR020892">
    <property type="entry name" value="Cyclophilin-type_PPIase_CS"/>
</dbReference>
<feature type="chain" id="PRO_5032271874" description="peptidylprolyl isomerase" evidence="5">
    <location>
        <begin position="23"/>
        <end position="235"/>
    </location>
</feature>
<dbReference type="InterPro" id="IPR002130">
    <property type="entry name" value="Cyclophilin-type_PPIase_dom"/>
</dbReference>
<evidence type="ECO:0000313" key="8">
    <source>
        <dbReference type="Proteomes" id="UP000557307"/>
    </source>
</evidence>
<evidence type="ECO:0000259" key="6">
    <source>
        <dbReference type="PROSITE" id="PS50072"/>
    </source>
</evidence>